<dbReference type="EMBL" id="CP001738">
    <property type="protein sequence ID" value="ACY97642.1"/>
    <property type="molecule type" value="Genomic_DNA"/>
</dbReference>
<accession>D1AER7</accession>
<dbReference type="HOGENOM" id="CLU_3259074_0_0_11"/>
<evidence type="ECO:0000313" key="1">
    <source>
        <dbReference type="EMBL" id="ACY97642.1"/>
    </source>
</evidence>
<evidence type="ECO:0000313" key="2">
    <source>
        <dbReference type="Proteomes" id="UP000001918"/>
    </source>
</evidence>
<gene>
    <name evidence="1" type="ordered locus">Tcur_2076</name>
</gene>
<sequence>MFVQITTFGYLHALRSLQGVTRTSSLNLDVAYLESRDPSEGR</sequence>
<dbReference type="Proteomes" id="UP000001918">
    <property type="component" value="Chromosome"/>
</dbReference>
<dbReference type="AlphaFoldDB" id="D1AER7"/>
<organism evidence="1 2">
    <name type="scientific">Thermomonospora curvata (strain ATCC 19995 / DSM 43183 / JCM 3096 / KCTC 9072 / NBRC 15933 / NCIMB 10081 / Henssen B9)</name>
    <dbReference type="NCBI Taxonomy" id="471852"/>
    <lineage>
        <taxon>Bacteria</taxon>
        <taxon>Bacillati</taxon>
        <taxon>Actinomycetota</taxon>
        <taxon>Actinomycetes</taxon>
        <taxon>Streptosporangiales</taxon>
        <taxon>Thermomonosporaceae</taxon>
        <taxon>Thermomonospora</taxon>
    </lineage>
</organism>
<keyword evidence="2" id="KW-1185">Reference proteome</keyword>
<reference evidence="1 2" key="1">
    <citation type="journal article" date="2011" name="Stand. Genomic Sci.">
        <title>Complete genome sequence of Thermomonospora curvata type strain (B9).</title>
        <authorList>
            <person name="Chertkov O."/>
            <person name="Sikorski J."/>
            <person name="Nolan M."/>
            <person name="Lapidus A."/>
            <person name="Lucas S."/>
            <person name="Del Rio T.G."/>
            <person name="Tice H."/>
            <person name="Cheng J.F."/>
            <person name="Goodwin L."/>
            <person name="Pitluck S."/>
            <person name="Liolios K."/>
            <person name="Ivanova N."/>
            <person name="Mavromatis K."/>
            <person name="Mikhailova N."/>
            <person name="Ovchinnikova G."/>
            <person name="Pati A."/>
            <person name="Chen A."/>
            <person name="Palaniappan K."/>
            <person name="Djao O.D."/>
            <person name="Land M."/>
            <person name="Hauser L."/>
            <person name="Chang Y.J."/>
            <person name="Jeffries C.D."/>
            <person name="Brettin T."/>
            <person name="Han C."/>
            <person name="Detter J.C."/>
            <person name="Rohde M."/>
            <person name="Goker M."/>
            <person name="Woyke T."/>
            <person name="Bristow J."/>
            <person name="Eisen J.A."/>
            <person name="Markowitz V."/>
            <person name="Hugenholtz P."/>
            <person name="Klenk H.P."/>
            <person name="Kyrpides N.C."/>
        </authorList>
    </citation>
    <scope>NUCLEOTIDE SEQUENCE [LARGE SCALE GENOMIC DNA]</scope>
    <source>
        <strain evidence="2">ATCC 19995 / DSM 43183 / JCM 3096 / KCTC 9072 / NBRC 15933 / NCIMB 10081 / Henssen B9</strain>
    </source>
</reference>
<protein>
    <submittedName>
        <fullName evidence="1">Uncharacterized protein</fullName>
    </submittedName>
</protein>
<dbReference type="KEGG" id="tcu:Tcur_2076"/>
<proteinExistence type="predicted"/>
<name>D1AER7_THECD</name>